<dbReference type="InterPro" id="IPR008988">
    <property type="entry name" value="Transcriptional_repressor_C"/>
</dbReference>
<dbReference type="InterPro" id="IPR004143">
    <property type="entry name" value="BPL_LPL_catalytic"/>
</dbReference>
<dbReference type="InterPro" id="IPR004408">
    <property type="entry name" value="Biotin_CoA_COase_ligase"/>
</dbReference>
<dbReference type="GO" id="GO:0004077">
    <property type="term" value="F:biotin--[biotin carboxyl-carrier protein] ligase activity"/>
    <property type="evidence" value="ECO:0007669"/>
    <property type="project" value="UniProtKB-EC"/>
</dbReference>
<dbReference type="CDD" id="cd16442">
    <property type="entry name" value="BPL"/>
    <property type="match status" value="1"/>
</dbReference>
<dbReference type="RefSeq" id="WP_213409553.1">
    <property type="nucleotide sequence ID" value="NZ_CP074441.1"/>
</dbReference>
<dbReference type="Gene3D" id="3.30.930.10">
    <property type="entry name" value="Bira Bifunctional Protein, Domain 2"/>
    <property type="match status" value="1"/>
</dbReference>
<dbReference type="EC" id="6.3.4.15" evidence="5"/>
<proteinExistence type="predicted"/>
<dbReference type="NCBIfam" id="TIGR00121">
    <property type="entry name" value="birA_ligase"/>
    <property type="match status" value="1"/>
</dbReference>
<dbReference type="PANTHER" id="PTHR12835">
    <property type="entry name" value="BIOTIN PROTEIN LIGASE"/>
    <property type="match status" value="1"/>
</dbReference>
<evidence type="ECO:0000256" key="5">
    <source>
        <dbReference type="ARBA" id="ARBA00024227"/>
    </source>
</evidence>
<gene>
    <name evidence="7" type="ORF">OIT44_03460</name>
</gene>
<dbReference type="PANTHER" id="PTHR12835:SF5">
    <property type="entry name" value="BIOTIN--PROTEIN LIGASE"/>
    <property type="match status" value="1"/>
</dbReference>
<dbReference type="Pfam" id="PF03099">
    <property type="entry name" value="BPL_LplA_LipB"/>
    <property type="match status" value="1"/>
</dbReference>
<keyword evidence="1 7" id="KW-0436">Ligase</keyword>
<dbReference type="Gene3D" id="2.30.30.100">
    <property type="match status" value="1"/>
</dbReference>
<dbReference type="Proteomes" id="UP001526225">
    <property type="component" value="Unassembled WGS sequence"/>
</dbReference>
<dbReference type="PROSITE" id="PS51733">
    <property type="entry name" value="BPL_LPL_CATALYTIC"/>
    <property type="match status" value="1"/>
</dbReference>
<reference evidence="7 8" key="1">
    <citation type="submission" date="2022-10" db="EMBL/GenBank/DDBJ databases">
        <title>Weissella fermenti sp. nov., isolated from fermented cabbage.</title>
        <authorList>
            <person name="Lee J.K."/>
            <person name="Baek J.H."/>
            <person name="Choi D.G."/>
            <person name="Kim J.M."/>
            <person name="Jeon C.O."/>
        </authorList>
    </citation>
    <scope>NUCLEOTIDE SEQUENCE [LARGE SCALE GENOMIC DNA]</scope>
    <source>
        <strain evidence="7 8">KACC 18534</strain>
    </source>
</reference>
<feature type="domain" description="BPL/LPL catalytic" evidence="6">
    <location>
        <begin position="1"/>
        <end position="178"/>
    </location>
</feature>
<dbReference type="InterPro" id="IPR003142">
    <property type="entry name" value="BPL_C"/>
</dbReference>
<dbReference type="EMBL" id="JAOZFE010000003">
    <property type="protein sequence ID" value="MCW0953130.1"/>
    <property type="molecule type" value="Genomic_DNA"/>
</dbReference>
<evidence type="ECO:0000313" key="7">
    <source>
        <dbReference type="EMBL" id="MCW0953130.1"/>
    </source>
</evidence>
<dbReference type="SUPFAM" id="SSF55681">
    <property type="entry name" value="Class II aaRS and biotin synthetases"/>
    <property type="match status" value="1"/>
</dbReference>
<evidence type="ECO:0000256" key="1">
    <source>
        <dbReference type="ARBA" id="ARBA00022598"/>
    </source>
</evidence>
<keyword evidence="3" id="KW-0067">ATP-binding</keyword>
<dbReference type="SUPFAM" id="SSF50037">
    <property type="entry name" value="C-terminal domain of transcriptional repressors"/>
    <property type="match status" value="1"/>
</dbReference>
<keyword evidence="8" id="KW-1185">Reference proteome</keyword>
<evidence type="ECO:0000256" key="3">
    <source>
        <dbReference type="ARBA" id="ARBA00022840"/>
    </source>
</evidence>
<dbReference type="Pfam" id="PF02237">
    <property type="entry name" value="BPL_C"/>
    <property type="match status" value="1"/>
</dbReference>
<evidence type="ECO:0000256" key="4">
    <source>
        <dbReference type="ARBA" id="ARBA00023267"/>
    </source>
</evidence>
<sequence>MQTLFFETLDSTQYEAKRQLDAGLISTPTCLFAKTQTNGYGRFKRPFYSPNNGLYMTIVLPVQQLKCSDTLLTHATAIALVSTLTAHGYQGVGIKWINDLYMKNRKVAGILIEKQTCGDMTYFLIGIGLNVNAQVIPSDLKNKMGILNDKYMQDPKQLMLDIQEMLMTCIVLSDHEILQHYRQSCMVLERHIQAEVGHDVISGIAKGIDSRGGLIIMTGSGEKIIHTGELVHVNVLEKKED</sequence>
<accession>A0ABT3E3Y6</accession>
<organism evidence="7 8">
    <name type="scientific">Weissella ceti</name>
    <dbReference type="NCBI Taxonomy" id="759620"/>
    <lineage>
        <taxon>Bacteria</taxon>
        <taxon>Bacillati</taxon>
        <taxon>Bacillota</taxon>
        <taxon>Bacilli</taxon>
        <taxon>Lactobacillales</taxon>
        <taxon>Lactobacillaceae</taxon>
        <taxon>Weissella</taxon>
    </lineage>
</organism>
<keyword evidence="4" id="KW-0092">Biotin</keyword>
<name>A0ABT3E3Y6_9LACO</name>
<evidence type="ECO:0000313" key="8">
    <source>
        <dbReference type="Proteomes" id="UP001526225"/>
    </source>
</evidence>
<evidence type="ECO:0000256" key="2">
    <source>
        <dbReference type="ARBA" id="ARBA00022741"/>
    </source>
</evidence>
<comment type="caution">
    <text evidence="7">The sequence shown here is derived from an EMBL/GenBank/DDBJ whole genome shotgun (WGS) entry which is preliminary data.</text>
</comment>
<protein>
    <recommendedName>
        <fullName evidence="5">biotin--[biotin carboxyl-carrier protein] ligase</fullName>
        <ecNumber evidence="5">6.3.4.15</ecNumber>
    </recommendedName>
</protein>
<keyword evidence="2" id="KW-0547">Nucleotide-binding</keyword>
<dbReference type="InterPro" id="IPR045864">
    <property type="entry name" value="aa-tRNA-synth_II/BPL/LPL"/>
</dbReference>
<evidence type="ECO:0000259" key="6">
    <source>
        <dbReference type="PROSITE" id="PS51733"/>
    </source>
</evidence>